<dbReference type="InterPro" id="IPR005302">
    <property type="entry name" value="MoCF_Sase_C"/>
</dbReference>
<dbReference type="PANTHER" id="PTHR14237:SF19">
    <property type="entry name" value="MITOCHONDRIAL AMIDOXIME REDUCING COMPONENT 1"/>
    <property type="match status" value="1"/>
</dbReference>
<dbReference type="Pfam" id="PF03473">
    <property type="entry name" value="MOSC"/>
    <property type="match status" value="1"/>
</dbReference>
<organism evidence="2 3">
    <name type="scientific">Kushneria aurantia</name>
    <dbReference type="NCBI Taxonomy" id="504092"/>
    <lineage>
        <taxon>Bacteria</taxon>
        <taxon>Pseudomonadati</taxon>
        <taxon>Pseudomonadota</taxon>
        <taxon>Gammaproteobacteria</taxon>
        <taxon>Oceanospirillales</taxon>
        <taxon>Halomonadaceae</taxon>
        <taxon>Kushneria</taxon>
    </lineage>
</organism>
<reference evidence="2 3" key="1">
    <citation type="submission" date="2024-09" db="EMBL/GenBank/DDBJ databases">
        <authorList>
            <person name="Sun Q."/>
            <person name="Mori K."/>
        </authorList>
    </citation>
    <scope>NUCLEOTIDE SEQUENCE [LARGE SCALE GENOMIC DNA]</scope>
    <source>
        <strain evidence="2 3">CCM 7415</strain>
    </source>
</reference>
<protein>
    <submittedName>
        <fullName evidence="2">MOSC domain-containing protein</fullName>
    </submittedName>
</protein>
<dbReference type="PROSITE" id="PS51340">
    <property type="entry name" value="MOSC"/>
    <property type="match status" value="1"/>
</dbReference>
<name>A0ABV6G3T7_9GAMM</name>
<evidence type="ECO:0000313" key="3">
    <source>
        <dbReference type="Proteomes" id="UP001589814"/>
    </source>
</evidence>
<evidence type="ECO:0000313" key="2">
    <source>
        <dbReference type="EMBL" id="MFC0268322.1"/>
    </source>
</evidence>
<dbReference type="InterPro" id="IPR011037">
    <property type="entry name" value="Pyrv_Knase-like_insert_dom_sf"/>
</dbReference>
<dbReference type="RefSeq" id="WP_019952709.1">
    <property type="nucleotide sequence ID" value="NZ_JBHLVX010000041.1"/>
</dbReference>
<dbReference type="InterPro" id="IPR005303">
    <property type="entry name" value="MOCOS_middle"/>
</dbReference>
<dbReference type="SUPFAM" id="SSF141673">
    <property type="entry name" value="MOSC N-terminal domain-like"/>
    <property type="match status" value="1"/>
</dbReference>
<evidence type="ECO:0000259" key="1">
    <source>
        <dbReference type="PROSITE" id="PS51340"/>
    </source>
</evidence>
<feature type="domain" description="MOSC" evidence="1">
    <location>
        <begin position="128"/>
        <end position="276"/>
    </location>
</feature>
<comment type="caution">
    <text evidence="2">The sequence shown here is derived from an EMBL/GenBank/DDBJ whole genome shotgun (WGS) entry which is preliminary data.</text>
</comment>
<sequence>MTSSASISALYIYPVKSLAGIDMPAVMLTGEGLAFDRRWVITDERGNFVTQRDCPAMATLGTAIDSEHLIITAPSRRHLFVPLAEPATPADRVRIFKTECQGQDEGDEAAAWLSAALGRSVRLKRVPRDNRRRVSPQRLGELVALTGFADGYPLLVTASASLAALNARLAERELPPVPMSRFRPNLVIDHTPAFAEHAATRLGGEGFSLWLCKPCERCRVVTVDQCSGEILHPGEPLGTLSRMSHVEQKGAFFGENAVVLSGEGVTLARAMRVVLSPEHEGTAL</sequence>
<keyword evidence="3" id="KW-1185">Reference proteome</keyword>
<dbReference type="SUPFAM" id="SSF50800">
    <property type="entry name" value="PK beta-barrel domain-like"/>
    <property type="match status" value="1"/>
</dbReference>
<dbReference type="PANTHER" id="PTHR14237">
    <property type="entry name" value="MOLYBDOPTERIN COFACTOR SULFURASE MOSC"/>
    <property type="match status" value="1"/>
</dbReference>
<proteinExistence type="predicted"/>
<dbReference type="Proteomes" id="UP001589814">
    <property type="component" value="Unassembled WGS sequence"/>
</dbReference>
<gene>
    <name evidence="2" type="ORF">ACFFHW_10065</name>
</gene>
<dbReference type="Pfam" id="PF03476">
    <property type="entry name" value="MOSC_N"/>
    <property type="match status" value="1"/>
</dbReference>
<dbReference type="EMBL" id="JBHLVX010000041">
    <property type="protein sequence ID" value="MFC0268322.1"/>
    <property type="molecule type" value="Genomic_DNA"/>
</dbReference>
<accession>A0ABV6G3T7</accession>